<keyword evidence="5 18" id="KW-0347">Helicase</keyword>
<dbReference type="SMART" id="SM00487">
    <property type="entry name" value="DEXDc"/>
    <property type="match status" value="1"/>
</dbReference>
<evidence type="ECO:0000256" key="8">
    <source>
        <dbReference type="ARBA" id="ARBA00023235"/>
    </source>
</evidence>
<proteinExistence type="inferred from homology"/>
<dbReference type="GO" id="GO:0005634">
    <property type="term" value="C:nucleus"/>
    <property type="evidence" value="ECO:0007669"/>
    <property type="project" value="UniProtKB-SubCell"/>
</dbReference>
<dbReference type="InterPro" id="IPR001878">
    <property type="entry name" value="Znf_CCHC"/>
</dbReference>
<keyword evidence="13" id="KW-0862">Zinc</keyword>
<comment type="similarity">
    <text evidence="2">Belongs to the helicase family. RecQ subfamily.</text>
</comment>
<evidence type="ECO:0000256" key="2">
    <source>
        <dbReference type="ARBA" id="ARBA00005446"/>
    </source>
</evidence>
<comment type="catalytic activity">
    <reaction evidence="10">
        <text>Couples ATP hydrolysis with the unwinding of duplex DNA by translocating in the 3'-5' direction.</text>
        <dbReference type="EC" id="5.6.2.4"/>
    </reaction>
</comment>
<dbReference type="PANTHER" id="PTHR13710">
    <property type="entry name" value="DNA HELICASE RECQ FAMILY MEMBER"/>
    <property type="match status" value="1"/>
</dbReference>
<reference evidence="18" key="1">
    <citation type="submission" date="2019-05" db="EMBL/GenBank/DDBJ databases">
        <title>Annotation for the trematode Paragonimus heterotremus.</title>
        <authorList>
            <person name="Choi Y.-J."/>
        </authorList>
    </citation>
    <scope>NUCLEOTIDE SEQUENCE</scope>
    <source>
        <strain evidence="18">LC</strain>
    </source>
</reference>
<dbReference type="NCBIfam" id="TIGR00614">
    <property type="entry name" value="recQ_fam"/>
    <property type="match status" value="1"/>
</dbReference>
<dbReference type="Gene3D" id="3.40.50.300">
    <property type="entry name" value="P-loop containing nucleotide triphosphate hydrolases"/>
    <property type="match status" value="2"/>
</dbReference>
<dbReference type="GO" id="GO:0005524">
    <property type="term" value="F:ATP binding"/>
    <property type="evidence" value="ECO:0007669"/>
    <property type="project" value="UniProtKB-KW"/>
</dbReference>
<dbReference type="SUPFAM" id="SSF52540">
    <property type="entry name" value="P-loop containing nucleoside triphosphate hydrolases"/>
    <property type="match status" value="1"/>
</dbReference>
<feature type="domain" description="Helicase C-terminal" evidence="17">
    <location>
        <begin position="616"/>
        <end position="790"/>
    </location>
</feature>
<evidence type="ECO:0000256" key="7">
    <source>
        <dbReference type="ARBA" id="ARBA00023125"/>
    </source>
</evidence>
<evidence type="ECO:0000259" key="17">
    <source>
        <dbReference type="PROSITE" id="PS51194"/>
    </source>
</evidence>
<dbReference type="SMART" id="SM00490">
    <property type="entry name" value="HELICc"/>
    <property type="match status" value="1"/>
</dbReference>
<keyword evidence="4" id="KW-0378">Hydrolase</keyword>
<keyword evidence="9" id="KW-0539">Nucleus</keyword>
<dbReference type="AlphaFoldDB" id="A0A8J4T4R5"/>
<evidence type="ECO:0000313" key="18">
    <source>
        <dbReference type="EMBL" id="KAF5398668.1"/>
    </source>
</evidence>
<comment type="caution">
    <text evidence="18">The sequence shown here is derived from an EMBL/GenBank/DDBJ whole genome shotgun (WGS) entry which is preliminary data.</text>
</comment>
<evidence type="ECO:0000256" key="6">
    <source>
        <dbReference type="ARBA" id="ARBA00022840"/>
    </source>
</evidence>
<dbReference type="SUPFAM" id="SSF57756">
    <property type="entry name" value="Retrovirus zinc finger-like domains"/>
    <property type="match status" value="1"/>
</dbReference>
<feature type="region of interest" description="Disordered" evidence="14">
    <location>
        <begin position="193"/>
        <end position="220"/>
    </location>
</feature>
<evidence type="ECO:0000256" key="3">
    <source>
        <dbReference type="ARBA" id="ARBA00022741"/>
    </source>
</evidence>
<dbReference type="Proteomes" id="UP000748531">
    <property type="component" value="Unassembled WGS sequence"/>
</dbReference>
<dbReference type="InterPro" id="IPR036875">
    <property type="entry name" value="Znf_CCHC_sf"/>
</dbReference>
<dbReference type="GO" id="GO:0009378">
    <property type="term" value="F:four-way junction helicase activity"/>
    <property type="evidence" value="ECO:0007669"/>
    <property type="project" value="TreeGrafter"/>
</dbReference>
<dbReference type="InterPro" id="IPR004589">
    <property type="entry name" value="DNA_helicase_ATP-dep_RecQ"/>
</dbReference>
<dbReference type="OrthoDB" id="10261556at2759"/>
<keyword evidence="19" id="KW-1185">Reference proteome</keyword>
<dbReference type="SMART" id="SM00343">
    <property type="entry name" value="ZnF_C2HC"/>
    <property type="match status" value="1"/>
</dbReference>
<organism evidence="18 19">
    <name type="scientific">Paragonimus heterotremus</name>
    <dbReference type="NCBI Taxonomy" id="100268"/>
    <lineage>
        <taxon>Eukaryota</taxon>
        <taxon>Metazoa</taxon>
        <taxon>Spiralia</taxon>
        <taxon>Lophotrochozoa</taxon>
        <taxon>Platyhelminthes</taxon>
        <taxon>Trematoda</taxon>
        <taxon>Digenea</taxon>
        <taxon>Plagiorchiida</taxon>
        <taxon>Troglotremata</taxon>
        <taxon>Troglotrematidae</taxon>
        <taxon>Paragonimus</taxon>
    </lineage>
</organism>
<dbReference type="PANTHER" id="PTHR13710:SF108">
    <property type="entry name" value="ATP-DEPENDENT DNA HELICASE Q4"/>
    <property type="match status" value="1"/>
</dbReference>
<feature type="domain" description="Helicase ATP-binding" evidence="16">
    <location>
        <begin position="405"/>
        <end position="578"/>
    </location>
</feature>
<keyword evidence="6" id="KW-0067">ATP-binding</keyword>
<evidence type="ECO:0000313" key="19">
    <source>
        <dbReference type="Proteomes" id="UP000748531"/>
    </source>
</evidence>
<dbReference type="Pfam" id="PF00270">
    <property type="entry name" value="DEAD"/>
    <property type="match status" value="1"/>
</dbReference>
<keyword evidence="13" id="KW-0863">Zinc-finger</keyword>
<dbReference type="GO" id="GO:0005694">
    <property type="term" value="C:chromosome"/>
    <property type="evidence" value="ECO:0007669"/>
    <property type="project" value="TreeGrafter"/>
</dbReference>
<dbReference type="PROSITE" id="PS51192">
    <property type="entry name" value="HELICASE_ATP_BIND_1"/>
    <property type="match status" value="1"/>
</dbReference>
<dbReference type="InterPro" id="IPR011545">
    <property type="entry name" value="DEAD/DEAH_box_helicase_dom"/>
</dbReference>
<dbReference type="GO" id="GO:0016787">
    <property type="term" value="F:hydrolase activity"/>
    <property type="evidence" value="ECO:0007669"/>
    <property type="project" value="UniProtKB-KW"/>
</dbReference>
<dbReference type="GO" id="GO:0003677">
    <property type="term" value="F:DNA binding"/>
    <property type="evidence" value="ECO:0007669"/>
    <property type="project" value="UniProtKB-KW"/>
</dbReference>
<evidence type="ECO:0000256" key="5">
    <source>
        <dbReference type="ARBA" id="ARBA00022806"/>
    </source>
</evidence>
<dbReference type="EC" id="5.6.2.4" evidence="11"/>
<evidence type="ECO:0000256" key="12">
    <source>
        <dbReference type="ARBA" id="ARBA00049360"/>
    </source>
</evidence>
<dbReference type="PROSITE" id="PS50158">
    <property type="entry name" value="ZF_CCHC"/>
    <property type="match status" value="1"/>
</dbReference>
<gene>
    <name evidence="18" type="ORF">PHET_08186</name>
</gene>
<comment type="subcellular location">
    <subcellularLocation>
        <location evidence="1">Nucleus</location>
    </subcellularLocation>
</comment>
<dbReference type="PROSITE" id="PS51194">
    <property type="entry name" value="HELICASE_CTER"/>
    <property type="match status" value="1"/>
</dbReference>
<dbReference type="Pfam" id="PF00271">
    <property type="entry name" value="Helicase_C"/>
    <property type="match status" value="1"/>
</dbReference>
<evidence type="ECO:0000256" key="14">
    <source>
        <dbReference type="SAM" id="MobiDB-lite"/>
    </source>
</evidence>
<keyword evidence="8" id="KW-0413">Isomerase</keyword>
<keyword evidence="7" id="KW-0238">DNA-binding</keyword>
<evidence type="ECO:0000256" key="9">
    <source>
        <dbReference type="ARBA" id="ARBA00023242"/>
    </source>
</evidence>
<dbReference type="InterPro" id="IPR027417">
    <property type="entry name" value="P-loop_NTPase"/>
</dbReference>
<dbReference type="FunFam" id="3.40.50.300:FF:000772">
    <property type="entry name" value="ATP-dependent DNA helicase Q4"/>
    <property type="match status" value="1"/>
</dbReference>
<dbReference type="EMBL" id="LUCH01004756">
    <property type="protein sequence ID" value="KAF5398668.1"/>
    <property type="molecule type" value="Genomic_DNA"/>
</dbReference>
<feature type="domain" description="CCHC-type" evidence="15">
    <location>
        <begin position="299"/>
        <end position="313"/>
    </location>
</feature>
<evidence type="ECO:0000256" key="13">
    <source>
        <dbReference type="PROSITE-ProRule" id="PRU00047"/>
    </source>
</evidence>
<protein>
    <recommendedName>
        <fullName evidence="11">DNA 3'-5' helicase</fullName>
        <ecNumber evidence="11">5.6.2.4</ecNumber>
    </recommendedName>
</protein>
<evidence type="ECO:0000259" key="16">
    <source>
        <dbReference type="PROSITE" id="PS51192"/>
    </source>
</evidence>
<dbReference type="GO" id="GO:0000724">
    <property type="term" value="P:double-strand break repair via homologous recombination"/>
    <property type="evidence" value="ECO:0007669"/>
    <property type="project" value="TreeGrafter"/>
</dbReference>
<evidence type="ECO:0000256" key="1">
    <source>
        <dbReference type="ARBA" id="ARBA00004123"/>
    </source>
</evidence>
<dbReference type="InterPro" id="IPR014001">
    <property type="entry name" value="Helicase_ATP-bd"/>
</dbReference>
<dbReference type="GO" id="GO:0008270">
    <property type="term" value="F:zinc ion binding"/>
    <property type="evidence" value="ECO:0007669"/>
    <property type="project" value="UniProtKB-KW"/>
</dbReference>
<dbReference type="Gene3D" id="4.10.60.10">
    <property type="entry name" value="Zinc finger, CCHC-type"/>
    <property type="match status" value="1"/>
</dbReference>
<dbReference type="GO" id="GO:0005737">
    <property type="term" value="C:cytoplasm"/>
    <property type="evidence" value="ECO:0007669"/>
    <property type="project" value="TreeGrafter"/>
</dbReference>
<keyword evidence="13" id="KW-0479">Metal-binding</keyword>
<evidence type="ECO:0000256" key="11">
    <source>
        <dbReference type="ARBA" id="ARBA00034808"/>
    </source>
</evidence>
<name>A0A8J4T4R5_9TREM</name>
<comment type="catalytic activity">
    <reaction evidence="12">
        <text>ATP + H2O = ADP + phosphate + H(+)</text>
        <dbReference type="Rhea" id="RHEA:13065"/>
        <dbReference type="ChEBI" id="CHEBI:15377"/>
        <dbReference type="ChEBI" id="CHEBI:15378"/>
        <dbReference type="ChEBI" id="CHEBI:30616"/>
        <dbReference type="ChEBI" id="CHEBI:43474"/>
        <dbReference type="ChEBI" id="CHEBI:456216"/>
    </reaction>
</comment>
<dbReference type="InterPro" id="IPR001650">
    <property type="entry name" value="Helicase_C-like"/>
</dbReference>
<evidence type="ECO:0000256" key="4">
    <source>
        <dbReference type="ARBA" id="ARBA00022801"/>
    </source>
</evidence>
<feature type="compositionally biased region" description="Polar residues" evidence="14">
    <location>
        <begin position="205"/>
        <end position="220"/>
    </location>
</feature>
<sequence length="1082" mass="120581">MEVNPWDLPVKHHSNLSHRKNVSTQESYVKRLKRNLSATESHSDLSPLKLSSKRLSLVAKQFNIVPSDAVTNDDKENNLTVDFVQYSAEKLSCTKNGKTSDRLHYSVALSNDSFSQIRNVARSDQAITSIIAQPSISTVPKHILQKRGSFLGKSVLSVNNVAESNISSTSDVANPLETQFLVERLSHELPSELAGLSSGSERDSSTTFRPTDLSTFRPNVQPESTSVPYIQSCHLVSRPQKTSRTPVVPTQNYLKLNLKKKCFSRKGAIRQRRLQRKVRFEKFKRRFMTTKARQYGTGCFRCGESGHWANKCPLAIMESKPKIETHTNDAHASKLSSASWRIYEPQELDKRYFTAQFDDMSNAAITSNTADSLKDYSVDTLEEMISETLKTFGFQGFRVGQKLIILRILSGVSTLAVLPTAAGKSLCYQLPAALYQKLCGTTALVVSPLISLMQDQILKKFNAVEGAFLNSSQSLAVKEEILQNARNGQYAFLMVSPEALVESDWLLQPGRLPSLSFVCIDEAHCLADWSHHFRPSYLRVCKLLRDCLHVNCLLGLSATCTPSTIVNVCCNLGIHDPIRLTGETIDQQTLTQPAYVQPILTPIPDNLCITASMDSSRDEALLSLLTRPPFSQLTGGILIYCATRDQTERLASFIRTALQEVVDQVGRRRLNWTTAAYHAGQSAIERARVQKRFMAGRVRVLVATSAFGMGLNKPDLQAVIHYSLTKSFENYVQEIGRVGRCQQESYCHAFLPPALITDPREANELRRYVFANHIDLVMLKRLLQMLFSGLKCSCRTAGQCSGHLHAIDAVAIGEALDIKTESLATLLAYMELDPAGPLISMLQPGYASVTVDCYGGPAELAYASQRCLAVAAGLGLERERRDEHAVSSSRQLTINLVELCNRWGWRPSTVRQELRGLEWDSNRDTKAGSSAGTQCAPYRTGIHISLSNWSWWFWVHGPELPLSSERLDRCLQYLHNRLHAVETAGLDSLDRLTQALASVAETEVSKVYPTVLPKEKELDDCANRRKERSDSAHALVKAHFVKATEELNGTGEDAVEFHWPPPVSDNQVSTSRTHLQLSSRCY</sequence>
<keyword evidence="3" id="KW-0547">Nucleotide-binding</keyword>
<dbReference type="Pfam" id="PF00098">
    <property type="entry name" value="zf-CCHC"/>
    <property type="match status" value="1"/>
</dbReference>
<evidence type="ECO:0000259" key="15">
    <source>
        <dbReference type="PROSITE" id="PS50158"/>
    </source>
</evidence>
<dbReference type="GO" id="GO:0043138">
    <property type="term" value="F:3'-5' DNA helicase activity"/>
    <property type="evidence" value="ECO:0007669"/>
    <property type="project" value="UniProtKB-EC"/>
</dbReference>
<accession>A0A8J4T4R5</accession>
<evidence type="ECO:0000256" key="10">
    <source>
        <dbReference type="ARBA" id="ARBA00034617"/>
    </source>
</evidence>